<dbReference type="AlphaFoldDB" id="A0A2V1GRA8"/>
<feature type="transmembrane region" description="Helical" evidence="1">
    <location>
        <begin position="98"/>
        <end position="117"/>
    </location>
</feature>
<keyword evidence="1" id="KW-0472">Membrane</keyword>
<feature type="transmembrane region" description="Helical" evidence="1">
    <location>
        <begin position="65"/>
        <end position="86"/>
    </location>
</feature>
<proteinExistence type="predicted"/>
<evidence type="ECO:0000313" key="3">
    <source>
        <dbReference type="Proteomes" id="UP000244906"/>
    </source>
</evidence>
<name>A0A2V1GRA8_9GAMM</name>
<protein>
    <submittedName>
        <fullName evidence="2">Teicoplanin resistance protein VanZ</fullName>
    </submittedName>
</protein>
<dbReference type="OrthoDB" id="5739642at2"/>
<keyword evidence="1" id="KW-0812">Transmembrane</keyword>
<keyword evidence="3" id="KW-1185">Reference proteome</keyword>
<reference evidence="2 3" key="1">
    <citation type="submission" date="2018-04" db="EMBL/GenBank/DDBJ databases">
        <title>Thalassorhabdus spongiae gen. nov., sp. nov., isolated from a marine sponge in South-West Iceland.</title>
        <authorList>
            <person name="Knobloch S."/>
            <person name="Daussin A."/>
            <person name="Johannsson R."/>
            <person name="Marteinsson V.T."/>
        </authorList>
    </citation>
    <scope>NUCLEOTIDE SEQUENCE [LARGE SCALE GENOMIC DNA]</scope>
    <source>
        <strain evidence="2 3">Hp12</strain>
    </source>
</reference>
<evidence type="ECO:0000256" key="1">
    <source>
        <dbReference type="SAM" id="Phobius"/>
    </source>
</evidence>
<sequence length="124" mass="14086">MDRKRLPTLWVASLLASLAIVLWLALRQGSVPLIGHYNDKLLHIIAFTFLAAHCRIALPKIPATIQVVGLISFALLIELLQLLLPWRYFSWMDIAADAVGMMIFWGIFAGVMSFSWLKKHFSQH</sequence>
<dbReference type="EMBL" id="QDDL01000015">
    <property type="protein sequence ID" value="PVZ63550.1"/>
    <property type="molecule type" value="Genomic_DNA"/>
</dbReference>
<comment type="caution">
    <text evidence="2">The sequence shown here is derived from an EMBL/GenBank/DDBJ whole genome shotgun (WGS) entry which is preliminary data.</text>
</comment>
<organism evidence="2 3">
    <name type="scientific">Pelagibaculum spongiae</name>
    <dbReference type="NCBI Taxonomy" id="2080658"/>
    <lineage>
        <taxon>Bacteria</taxon>
        <taxon>Pseudomonadati</taxon>
        <taxon>Pseudomonadota</taxon>
        <taxon>Gammaproteobacteria</taxon>
        <taxon>Oceanospirillales</taxon>
        <taxon>Pelagibaculum</taxon>
    </lineage>
</organism>
<dbReference type="NCBIfam" id="NF037970">
    <property type="entry name" value="vanZ_1"/>
    <property type="match status" value="1"/>
</dbReference>
<accession>A0A2V1GRA8</accession>
<dbReference type="Proteomes" id="UP000244906">
    <property type="component" value="Unassembled WGS sequence"/>
</dbReference>
<feature type="transmembrane region" description="Helical" evidence="1">
    <location>
        <begin position="7"/>
        <end position="26"/>
    </location>
</feature>
<keyword evidence="1" id="KW-1133">Transmembrane helix</keyword>
<dbReference type="PANTHER" id="PTHR28008">
    <property type="entry name" value="DOMAIN PROTEIN, PUTATIVE (AFU_ORTHOLOGUE AFUA_3G10980)-RELATED"/>
    <property type="match status" value="1"/>
</dbReference>
<feature type="transmembrane region" description="Helical" evidence="1">
    <location>
        <begin position="41"/>
        <end position="58"/>
    </location>
</feature>
<dbReference type="PANTHER" id="PTHR28008:SF1">
    <property type="entry name" value="DOMAIN PROTEIN, PUTATIVE (AFU_ORTHOLOGUE AFUA_3G10980)-RELATED"/>
    <property type="match status" value="1"/>
</dbReference>
<evidence type="ECO:0000313" key="2">
    <source>
        <dbReference type="EMBL" id="PVZ63550.1"/>
    </source>
</evidence>
<dbReference type="RefSeq" id="WP_116689069.1">
    <property type="nucleotide sequence ID" value="NZ_CAWNYD010000015.1"/>
</dbReference>
<gene>
    <name evidence="2" type="ORF">DC094_20935</name>
</gene>